<comment type="caution">
    <text evidence="9">The sequence shown here is derived from an EMBL/GenBank/DDBJ whole genome shotgun (WGS) entry which is preliminary data.</text>
</comment>
<gene>
    <name evidence="9" type="ORF">APY09_06725</name>
</gene>
<evidence type="ECO:0000313" key="9">
    <source>
        <dbReference type="EMBL" id="KSW11148.1"/>
    </source>
</evidence>
<dbReference type="InterPro" id="IPR014730">
    <property type="entry name" value="ETF_a/b_N"/>
</dbReference>
<evidence type="ECO:0000256" key="7">
    <source>
        <dbReference type="ARBA" id="ARBA00025649"/>
    </source>
</evidence>
<evidence type="ECO:0000256" key="3">
    <source>
        <dbReference type="ARBA" id="ARBA00011355"/>
    </source>
</evidence>
<dbReference type="GO" id="GO:0009055">
    <property type="term" value="F:electron transfer activity"/>
    <property type="evidence" value="ECO:0007669"/>
    <property type="project" value="InterPro"/>
</dbReference>
<dbReference type="InterPro" id="IPR014729">
    <property type="entry name" value="Rossmann-like_a/b/a_fold"/>
</dbReference>
<comment type="cofactor">
    <cofactor evidence="1">
        <name>FAD</name>
        <dbReference type="ChEBI" id="CHEBI:57692"/>
    </cofactor>
</comment>
<dbReference type="PIRSF" id="PIRSF000090">
    <property type="entry name" value="Beta-ETF"/>
    <property type="match status" value="1"/>
</dbReference>
<evidence type="ECO:0000256" key="6">
    <source>
        <dbReference type="ARBA" id="ARBA00022982"/>
    </source>
</evidence>
<organism evidence="9 10">
    <name type="scientific">Schaalia odontolytica</name>
    <dbReference type="NCBI Taxonomy" id="1660"/>
    <lineage>
        <taxon>Bacteria</taxon>
        <taxon>Bacillati</taxon>
        <taxon>Actinomycetota</taxon>
        <taxon>Actinomycetes</taxon>
        <taxon>Actinomycetales</taxon>
        <taxon>Actinomycetaceae</taxon>
        <taxon>Schaalia</taxon>
    </lineage>
</organism>
<accession>A0A0V8RST6</accession>
<dbReference type="RefSeq" id="WP_060566950.1">
    <property type="nucleotide sequence ID" value="NZ_CP040006.1"/>
</dbReference>
<evidence type="ECO:0000313" key="10">
    <source>
        <dbReference type="Proteomes" id="UP000054686"/>
    </source>
</evidence>
<proteinExistence type="inferred from homology"/>
<evidence type="ECO:0000256" key="2">
    <source>
        <dbReference type="ARBA" id="ARBA00007557"/>
    </source>
</evidence>
<comment type="subunit">
    <text evidence="3">Heterodimer of an alpha and a beta subunit.</text>
</comment>
<dbReference type="Gene3D" id="3.40.50.620">
    <property type="entry name" value="HUPs"/>
    <property type="match status" value="1"/>
</dbReference>
<comment type="similarity">
    <text evidence="2">Belongs to the ETF beta-subunit/FixA family.</text>
</comment>
<sequence>MRIVVCVKHVPDMQSERRFEGGRLVRGEDDVLNELDENAIEAAVQLKESEEDAGREAEVVALTMGPEDAEDSLMRALQMGADRAYIVSDEFLEGSDVITTASVLSVAIAKIAQECGPVDLVITGMASLDAMTSMLPAALAAKAHMPLLGLARSLSVEDGTVTIERAVDGYTETVRVALPAVVSVTDQINEPRYPAFAAMKAARKKPLDQWGIDDLVEVPGGEALVMRRALTSVTHGEEKTRDGSGTIIQDAGEGGRALADYILSVVK</sequence>
<keyword evidence="6" id="KW-0249">Electron transport</keyword>
<evidence type="ECO:0000256" key="1">
    <source>
        <dbReference type="ARBA" id="ARBA00001974"/>
    </source>
</evidence>
<dbReference type="SUPFAM" id="SSF52402">
    <property type="entry name" value="Adenine nucleotide alpha hydrolases-like"/>
    <property type="match status" value="1"/>
</dbReference>
<comment type="function">
    <text evidence="7">The electron transfer flavoprotein serves as a specific electron acceptor for other dehydrogenases. It transfers the electrons to the main respiratory chain via ETF-ubiquinone oxidoreductase (ETF dehydrogenase).</text>
</comment>
<dbReference type="AlphaFoldDB" id="A0A0V8RST6"/>
<evidence type="ECO:0000256" key="5">
    <source>
        <dbReference type="ARBA" id="ARBA00022448"/>
    </source>
</evidence>
<evidence type="ECO:0000259" key="8">
    <source>
        <dbReference type="SMART" id="SM00893"/>
    </source>
</evidence>
<dbReference type="EMBL" id="LLVT01000002">
    <property type="protein sequence ID" value="KSW11148.1"/>
    <property type="molecule type" value="Genomic_DNA"/>
</dbReference>
<keyword evidence="5" id="KW-0813">Transport</keyword>
<dbReference type="PANTHER" id="PTHR21294">
    <property type="entry name" value="ELECTRON TRANSFER FLAVOPROTEIN BETA-SUBUNIT"/>
    <property type="match status" value="1"/>
</dbReference>
<dbReference type="Pfam" id="PF01012">
    <property type="entry name" value="ETF"/>
    <property type="match status" value="1"/>
</dbReference>
<dbReference type="OrthoDB" id="9804960at2"/>
<dbReference type="Proteomes" id="UP000054686">
    <property type="component" value="Unassembled WGS sequence"/>
</dbReference>
<feature type="domain" description="Electron transfer flavoprotein alpha/beta-subunit N-terminal" evidence="8">
    <location>
        <begin position="21"/>
        <end position="219"/>
    </location>
</feature>
<dbReference type="SMART" id="SM00893">
    <property type="entry name" value="ETF"/>
    <property type="match status" value="1"/>
</dbReference>
<dbReference type="GO" id="GO:0005829">
    <property type="term" value="C:cytosol"/>
    <property type="evidence" value="ECO:0007669"/>
    <property type="project" value="TreeGrafter"/>
</dbReference>
<dbReference type="InterPro" id="IPR033948">
    <property type="entry name" value="ETF_beta_N"/>
</dbReference>
<dbReference type="CDD" id="cd01714">
    <property type="entry name" value="ETF_beta"/>
    <property type="match status" value="1"/>
</dbReference>
<dbReference type="InterPro" id="IPR012255">
    <property type="entry name" value="ETF_b"/>
</dbReference>
<name>A0A0V8RST6_9ACTO</name>
<protein>
    <recommendedName>
        <fullName evidence="4">Electron transfer flavoprotein subunit beta</fullName>
    </recommendedName>
</protein>
<reference evidence="9 10" key="1">
    <citation type="submission" date="2015-10" db="EMBL/GenBank/DDBJ databases">
        <title>Draft Genome of Actinomyces odontolyticus subsp. actinosynbacter strain XH001.</title>
        <authorList>
            <person name="Mclean J.S."/>
            <person name="He X."/>
        </authorList>
    </citation>
    <scope>NUCLEOTIDE SEQUENCE [LARGE SCALE GENOMIC DNA]</scope>
    <source>
        <strain evidence="9 10">XH001</strain>
    </source>
</reference>
<evidence type="ECO:0000256" key="4">
    <source>
        <dbReference type="ARBA" id="ARBA00016797"/>
    </source>
</evidence>
<dbReference type="PANTHER" id="PTHR21294:SF8">
    <property type="entry name" value="ELECTRON TRANSFER FLAVOPROTEIN SUBUNIT BETA"/>
    <property type="match status" value="1"/>
</dbReference>